<dbReference type="EMBL" id="BPPX01000053">
    <property type="protein sequence ID" value="GJC90437.1"/>
    <property type="molecule type" value="Genomic_DNA"/>
</dbReference>
<sequence>MLAPRRRVVQLASASTPKESDCLVIPNPSSCYAILVLETAGAMQSGRASYDEKQRLLEYELGVPTAVAIAIAYFLVVPSHSKDRFSAIRLSALRRSVLIPRLDNDHDHHGSESESTLPETGFLSASTRTQSVELHFHAGFTPPYPSTLAHHAFCYTARRRLFLPNRYPYYIFKVLDILNVTRPSIDDAAAHQTRSYAHLLCSLSALSLLVALAGLLLCLLRPSLIPGRACPTLDTTTPLATPSGHKYSLTSFGTRYGPWTPHETIVPLQRRRFVLACAQQDALVAAESGLGSQVAKGVQVAAEYA</sequence>
<evidence type="ECO:0000313" key="3">
    <source>
        <dbReference type="Proteomes" id="UP001055172"/>
    </source>
</evidence>
<dbReference type="Proteomes" id="UP001055172">
    <property type="component" value="Unassembled WGS sequence"/>
</dbReference>
<gene>
    <name evidence="2" type="ORF">ColLi_13275</name>
</gene>
<proteinExistence type="predicted"/>
<feature type="transmembrane region" description="Helical" evidence="1">
    <location>
        <begin position="196"/>
        <end position="220"/>
    </location>
</feature>
<evidence type="ECO:0000256" key="1">
    <source>
        <dbReference type="SAM" id="Phobius"/>
    </source>
</evidence>
<keyword evidence="1" id="KW-0472">Membrane</keyword>
<protein>
    <submittedName>
        <fullName evidence="2">Uncharacterized protein</fullName>
    </submittedName>
</protein>
<organism evidence="2 3">
    <name type="scientific">Colletotrichum liriopes</name>
    <dbReference type="NCBI Taxonomy" id="708192"/>
    <lineage>
        <taxon>Eukaryota</taxon>
        <taxon>Fungi</taxon>
        <taxon>Dikarya</taxon>
        <taxon>Ascomycota</taxon>
        <taxon>Pezizomycotina</taxon>
        <taxon>Sordariomycetes</taxon>
        <taxon>Hypocreomycetidae</taxon>
        <taxon>Glomerellales</taxon>
        <taxon>Glomerellaceae</taxon>
        <taxon>Colletotrichum</taxon>
        <taxon>Colletotrichum spaethianum species complex</taxon>
    </lineage>
</organism>
<keyword evidence="1" id="KW-1133">Transmembrane helix</keyword>
<comment type="caution">
    <text evidence="2">The sequence shown here is derived from an EMBL/GenBank/DDBJ whole genome shotgun (WGS) entry which is preliminary data.</text>
</comment>
<reference evidence="2 3" key="1">
    <citation type="submission" date="2021-07" db="EMBL/GenBank/DDBJ databases">
        <title>Genome data of Colletotrichum spaethianum.</title>
        <authorList>
            <person name="Utami Y.D."/>
            <person name="Hiruma K."/>
        </authorList>
    </citation>
    <scope>NUCLEOTIDE SEQUENCE [LARGE SCALE GENOMIC DNA]</scope>
    <source>
        <strain evidence="2 3">MAFF 242679</strain>
    </source>
</reference>
<name>A0AA37H1Z4_9PEZI</name>
<evidence type="ECO:0000313" key="2">
    <source>
        <dbReference type="EMBL" id="GJC90437.1"/>
    </source>
</evidence>
<keyword evidence="1" id="KW-0812">Transmembrane</keyword>
<accession>A0AA37H1Z4</accession>
<keyword evidence="3" id="KW-1185">Reference proteome</keyword>
<dbReference type="AlphaFoldDB" id="A0AA37H1Z4"/>